<protein>
    <submittedName>
        <fullName evidence="1">Uncharacterized protein</fullName>
    </submittedName>
</protein>
<gene>
    <name evidence="1" type="ORF">QBC38DRAFT_487309</name>
</gene>
<evidence type="ECO:0000313" key="1">
    <source>
        <dbReference type="EMBL" id="KAK4223619.1"/>
    </source>
</evidence>
<dbReference type="Proteomes" id="UP001301958">
    <property type="component" value="Unassembled WGS sequence"/>
</dbReference>
<evidence type="ECO:0000313" key="2">
    <source>
        <dbReference type="Proteomes" id="UP001301958"/>
    </source>
</evidence>
<keyword evidence="2" id="KW-1185">Reference proteome</keyword>
<dbReference type="AlphaFoldDB" id="A0AAN7BHY7"/>
<name>A0AAN7BHY7_9PEZI</name>
<accession>A0AAN7BHY7</accession>
<reference evidence="1" key="2">
    <citation type="submission" date="2023-05" db="EMBL/GenBank/DDBJ databases">
        <authorList>
            <consortium name="Lawrence Berkeley National Laboratory"/>
            <person name="Steindorff A."/>
            <person name="Hensen N."/>
            <person name="Bonometti L."/>
            <person name="Westerberg I."/>
            <person name="Brannstrom I.O."/>
            <person name="Guillou S."/>
            <person name="Cros-Aarteil S."/>
            <person name="Calhoun S."/>
            <person name="Haridas S."/>
            <person name="Kuo A."/>
            <person name="Mondo S."/>
            <person name="Pangilinan J."/>
            <person name="Riley R."/>
            <person name="Labutti K."/>
            <person name="Andreopoulos B."/>
            <person name="Lipzen A."/>
            <person name="Chen C."/>
            <person name="Yanf M."/>
            <person name="Daum C."/>
            <person name="Ng V."/>
            <person name="Clum A."/>
            <person name="Ohm R."/>
            <person name="Martin F."/>
            <person name="Silar P."/>
            <person name="Natvig D."/>
            <person name="Lalanne C."/>
            <person name="Gautier V."/>
            <person name="Ament-Velasquez S.L."/>
            <person name="Kruys A."/>
            <person name="Hutchinson M.I."/>
            <person name="Powell A.J."/>
            <person name="Barry K."/>
            <person name="Miller A.N."/>
            <person name="Grigoriev I.V."/>
            <person name="Debuchy R."/>
            <person name="Gladieux P."/>
            <person name="Thoren M.H."/>
            <person name="Johannesson H."/>
        </authorList>
    </citation>
    <scope>NUCLEOTIDE SEQUENCE</scope>
    <source>
        <strain evidence="1">CBS 990.96</strain>
    </source>
</reference>
<organism evidence="1 2">
    <name type="scientific">Podospora fimiseda</name>
    <dbReference type="NCBI Taxonomy" id="252190"/>
    <lineage>
        <taxon>Eukaryota</taxon>
        <taxon>Fungi</taxon>
        <taxon>Dikarya</taxon>
        <taxon>Ascomycota</taxon>
        <taxon>Pezizomycotina</taxon>
        <taxon>Sordariomycetes</taxon>
        <taxon>Sordariomycetidae</taxon>
        <taxon>Sordariales</taxon>
        <taxon>Podosporaceae</taxon>
        <taxon>Podospora</taxon>
    </lineage>
</organism>
<proteinExistence type="predicted"/>
<dbReference type="EMBL" id="MU865420">
    <property type="protein sequence ID" value="KAK4223619.1"/>
    <property type="molecule type" value="Genomic_DNA"/>
</dbReference>
<dbReference type="PANTHER" id="PTHR40788:SF2">
    <property type="entry name" value="CLR5 DOMAIN-CONTAINING PROTEIN"/>
    <property type="match status" value="1"/>
</dbReference>
<sequence>MDEDPLEFFRTLRATNPSIPIPVLVSPAEARRQAQQRATNIVKQWKTLRAVLDRHEATIQKRWAKKSRAQRLKILLDAWPNMPSTHRPEFEAFRKETPQQRIAGTKYRQDYLWPYINKDDMSKPRTLPLLLNSRGRNLPSDFAGLDADNIRFPFVTQAVVPLFLNLHTMILNGFTEQTMDSYGTLVHWHDHEDAADWFHTQKQFQPGEGLLVLESQERLLTFLVDCCRQILHEIPQETWISSSFPVQPEPKMKEESESTGFESLAVMAAEGPYRLPAKLNLGKIESLLAAKASATEDRLWSMREDPVYFYEQLLDAKEHRHEMIKDTMGQIHHFVTDPRFQDLFWFRVSSSLLLEVFLGVEMFAELKQQAHHLHILQVKYAKKISPTDDLPEDYMKALVTFRYFLEKVAKGCLSQLKIVGPSSPNFRHMFVRQVPRDYNSNIMEVMSVPRPGQSQAVTNLKWLLSTLWEDGNDLFLAGMRLTVDELERLIEAEPEAKQFISPYVAALIGDLSIVTQCMRQLDMYHPWARTFENAAVEYNADIEKAYSEASKSWGVFMATVKDNRIQSEAVRLLEPFKKIFPYPIDRRRTKENTEALRQAESNLDAFWACVDRIMYRTAGNLSGTATGRLLLQSRILRRTPEWVEPQAKKPPAPNTSSSEFVDADQSVYKPLSALYFSTVAQTKKQKVKIKCAPTTVTVEDLTPTPPQFPSQKEKQPTFHVDARALKVFRTIFFNPDITSTPGEIPWTDFLHAMTSLGFLAQKLYGSAWQFQPTKLHVERAIQFHEPHPKGKIPFRDARRHGRRLERAYGWVGSMFVLKEGK</sequence>
<dbReference type="PANTHER" id="PTHR40788">
    <property type="entry name" value="CLR5 DOMAIN-CONTAINING PROTEIN-RELATED"/>
    <property type="match status" value="1"/>
</dbReference>
<comment type="caution">
    <text evidence="1">The sequence shown here is derived from an EMBL/GenBank/DDBJ whole genome shotgun (WGS) entry which is preliminary data.</text>
</comment>
<reference evidence="1" key="1">
    <citation type="journal article" date="2023" name="Mol. Phylogenet. Evol.">
        <title>Genome-scale phylogeny and comparative genomics of the fungal order Sordariales.</title>
        <authorList>
            <person name="Hensen N."/>
            <person name="Bonometti L."/>
            <person name="Westerberg I."/>
            <person name="Brannstrom I.O."/>
            <person name="Guillou S."/>
            <person name="Cros-Aarteil S."/>
            <person name="Calhoun S."/>
            <person name="Haridas S."/>
            <person name="Kuo A."/>
            <person name="Mondo S."/>
            <person name="Pangilinan J."/>
            <person name="Riley R."/>
            <person name="LaButti K."/>
            <person name="Andreopoulos B."/>
            <person name="Lipzen A."/>
            <person name="Chen C."/>
            <person name="Yan M."/>
            <person name="Daum C."/>
            <person name="Ng V."/>
            <person name="Clum A."/>
            <person name="Steindorff A."/>
            <person name="Ohm R.A."/>
            <person name="Martin F."/>
            <person name="Silar P."/>
            <person name="Natvig D.O."/>
            <person name="Lalanne C."/>
            <person name="Gautier V."/>
            <person name="Ament-Velasquez S.L."/>
            <person name="Kruys A."/>
            <person name="Hutchinson M.I."/>
            <person name="Powell A.J."/>
            <person name="Barry K."/>
            <person name="Miller A.N."/>
            <person name="Grigoriev I.V."/>
            <person name="Debuchy R."/>
            <person name="Gladieux P."/>
            <person name="Hiltunen Thoren M."/>
            <person name="Johannesson H."/>
        </authorList>
    </citation>
    <scope>NUCLEOTIDE SEQUENCE</scope>
    <source>
        <strain evidence="1">CBS 990.96</strain>
    </source>
</reference>